<keyword evidence="4" id="KW-0325">Glycoprotein</keyword>
<reference evidence="7" key="2">
    <citation type="submission" date="2025-08" db="UniProtKB">
        <authorList>
            <consortium name="Ensembl"/>
        </authorList>
    </citation>
    <scope>IDENTIFICATION</scope>
</reference>
<dbReference type="GeneTree" id="ENSGT00940000159876"/>
<evidence type="ECO:0000256" key="2">
    <source>
        <dbReference type="ARBA" id="ARBA00023136"/>
    </source>
</evidence>
<dbReference type="InterPro" id="IPR013106">
    <property type="entry name" value="Ig_V-set"/>
</dbReference>
<dbReference type="EMBL" id="AFYH01046353">
    <property type="status" value="NOT_ANNOTATED_CDS"/>
    <property type="molecule type" value="Genomic_DNA"/>
</dbReference>
<gene>
    <name evidence="7" type="primary">VSIG10</name>
</gene>
<dbReference type="GO" id="GO:0050839">
    <property type="term" value="F:cell adhesion molecule binding"/>
    <property type="evidence" value="ECO:0007669"/>
    <property type="project" value="TreeGrafter"/>
</dbReference>
<dbReference type="GO" id="GO:0098609">
    <property type="term" value="P:cell-cell adhesion"/>
    <property type="evidence" value="ECO:0007669"/>
    <property type="project" value="TreeGrafter"/>
</dbReference>
<feature type="domain" description="Ig-like" evidence="6">
    <location>
        <begin position="202"/>
        <end position="293"/>
    </location>
</feature>
<dbReference type="Pfam" id="PF13895">
    <property type="entry name" value="Ig_2"/>
    <property type="match status" value="1"/>
</dbReference>
<dbReference type="InterPro" id="IPR051275">
    <property type="entry name" value="Cell_adhesion_signaling"/>
</dbReference>
<comment type="subcellular location">
    <subcellularLocation>
        <location evidence="1">Membrane</location>
        <topology evidence="1">Single-pass type I membrane protein</topology>
    </subcellularLocation>
</comment>
<proteinExistence type="predicted"/>
<reference evidence="7" key="3">
    <citation type="submission" date="2025-09" db="UniProtKB">
        <authorList>
            <consortium name="Ensembl"/>
        </authorList>
    </citation>
    <scope>IDENTIFICATION</scope>
</reference>
<dbReference type="SMART" id="SM00409">
    <property type="entry name" value="IG"/>
    <property type="match status" value="3"/>
</dbReference>
<dbReference type="Pfam" id="PF07686">
    <property type="entry name" value="V-set"/>
    <property type="match status" value="1"/>
</dbReference>
<dbReference type="SUPFAM" id="SSF48726">
    <property type="entry name" value="Immunoglobulin"/>
    <property type="match status" value="3"/>
</dbReference>
<reference evidence="8" key="1">
    <citation type="submission" date="2011-08" db="EMBL/GenBank/DDBJ databases">
        <title>The draft genome of Latimeria chalumnae.</title>
        <authorList>
            <person name="Di Palma F."/>
            <person name="Alfoldi J."/>
            <person name="Johnson J."/>
            <person name="Berlin A."/>
            <person name="Gnerre S."/>
            <person name="Jaffe D."/>
            <person name="MacCallum I."/>
            <person name="Young S."/>
            <person name="Walker B.J."/>
            <person name="Lander E."/>
            <person name="Lindblad-Toh K."/>
        </authorList>
    </citation>
    <scope>NUCLEOTIDE SEQUENCE [LARGE SCALE GENOMIC DNA]</scope>
    <source>
        <strain evidence="8">Wild caught</strain>
    </source>
</reference>
<dbReference type="eggNOG" id="ENOG502R53I">
    <property type="taxonomic scope" value="Eukaryota"/>
</dbReference>
<dbReference type="InterPro" id="IPR003598">
    <property type="entry name" value="Ig_sub2"/>
</dbReference>
<evidence type="ECO:0000313" key="7">
    <source>
        <dbReference type="Ensembl" id="ENSLACP00000019122.1"/>
    </source>
</evidence>
<dbReference type="Gene3D" id="2.60.40.10">
    <property type="entry name" value="Immunoglobulins"/>
    <property type="match status" value="4"/>
</dbReference>
<sequence length="397" mass="43380">AGEVDVMVGELGHCIMLTCGGETGGSGQVEWMKNNVPLLRQTTRSESVLGTTRFSFVNSSALLIQDLRAEDEGVYTCHQIHRTKRNEPIRREVNLVSAGGPDAMSLEIYPSAALANGTLYVLRGTNVTFNCSSWSHPPAYMAWIFTEPGIEPDVFVEKNGTFVFFSMRNIVPNYQGNYTCTAMNPSSGHEQASTIQLLVYYPPTSLPRCSAEAFNASAEVRLTCAWPGGYPEPTLSWRHDEMQLKGLEPPLNVLGVGNHLTVALNSSGAYEGKRFKCVGSHIGIGDRRERSCTIILRAPVPQSRPMETCFLGGKVTLTCQSVDANPPATITWLKTIAGTKILPSSKYIISQEGQASSLTITNCSMASDQGYYICKTQNPLAVKEIEIWLTVKGELKI</sequence>
<feature type="domain" description="Ig-like" evidence="6">
    <location>
        <begin position="110"/>
        <end position="196"/>
    </location>
</feature>
<name>H3BB51_LATCH</name>
<dbReference type="GO" id="GO:0007416">
    <property type="term" value="P:synapse assembly"/>
    <property type="evidence" value="ECO:0007669"/>
    <property type="project" value="TreeGrafter"/>
</dbReference>
<dbReference type="GO" id="GO:0005911">
    <property type="term" value="C:cell-cell junction"/>
    <property type="evidence" value="ECO:0007669"/>
    <property type="project" value="TreeGrafter"/>
</dbReference>
<keyword evidence="5" id="KW-0393">Immunoglobulin domain</keyword>
<protein>
    <submittedName>
        <fullName evidence="7">V-set and immunoglobulin domain containing 10</fullName>
    </submittedName>
</protein>
<feature type="domain" description="Ig-like" evidence="6">
    <location>
        <begin position="1"/>
        <end position="94"/>
    </location>
</feature>
<evidence type="ECO:0000256" key="3">
    <source>
        <dbReference type="ARBA" id="ARBA00023157"/>
    </source>
</evidence>
<dbReference type="AlphaFoldDB" id="H3BB51"/>
<accession>H3BB51</accession>
<dbReference type="FunCoup" id="H3BB51">
    <property type="interactions" value="45"/>
</dbReference>
<dbReference type="SMART" id="SM00408">
    <property type="entry name" value="IGc2"/>
    <property type="match status" value="3"/>
</dbReference>
<dbReference type="CDD" id="cd00096">
    <property type="entry name" value="Ig"/>
    <property type="match status" value="3"/>
</dbReference>
<keyword evidence="3" id="KW-1015">Disulfide bond</keyword>
<dbReference type="EMBL" id="AFYH01046354">
    <property type="status" value="NOT_ANNOTATED_CDS"/>
    <property type="molecule type" value="Genomic_DNA"/>
</dbReference>
<dbReference type="InterPro" id="IPR013783">
    <property type="entry name" value="Ig-like_fold"/>
</dbReference>
<evidence type="ECO:0000256" key="5">
    <source>
        <dbReference type="ARBA" id="ARBA00023319"/>
    </source>
</evidence>
<dbReference type="InterPro" id="IPR007110">
    <property type="entry name" value="Ig-like_dom"/>
</dbReference>
<organism evidence="7 8">
    <name type="scientific">Latimeria chalumnae</name>
    <name type="common">Coelacanth</name>
    <dbReference type="NCBI Taxonomy" id="7897"/>
    <lineage>
        <taxon>Eukaryota</taxon>
        <taxon>Metazoa</taxon>
        <taxon>Chordata</taxon>
        <taxon>Craniata</taxon>
        <taxon>Vertebrata</taxon>
        <taxon>Euteleostomi</taxon>
        <taxon>Coelacanthiformes</taxon>
        <taxon>Coelacanthidae</taxon>
        <taxon>Latimeria</taxon>
    </lineage>
</organism>
<evidence type="ECO:0000313" key="8">
    <source>
        <dbReference type="Proteomes" id="UP000008672"/>
    </source>
</evidence>
<dbReference type="OMA" id="HPMISTE"/>
<evidence type="ECO:0000256" key="1">
    <source>
        <dbReference type="ARBA" id="ARBA00004479"/>
    </source>
</evidence>
<dbReference type="HOGENOM" id="CLU_037960_1_0_1"/>
<dbReference type="STRING" id="7897.ENSLACP00000019122"/>
<dbReference type="Pfam" id="PF07679">
    <property type="entry name" value="I-set"/>
    <property type="match status" value="1"/>
</dbReference>
<dbReference type="InterPro" id="IPR036179">
    <property type="entry name" value="Ig-like_dom_sf"/>
</dbReference>
<dbReference type="PROSITE" id="PS50835">
    <property type="entry name" value="IG_LIKE"/>
    <property type="match status" value="4"/>
</dbReference>
<evidence type="ECO:0000256" key="4">
    <source>
        <dbReference type="ARBA" id="ARBA00023180"/>
    </source>
</evidence>
<dbReference type="InterPro" id="IPR003599">
    <property type="entry name" value="Ig_sub"/>
</dbReference>
<dbReference type="Proteomes" id="UP000008672">
    <property type="component" value="Unassembled WGS sequence"/>
</dbReference>
<keyword evidence="8" id="KW-1185">Reference proteome</keyword>
<feature type="domain" description="Ig-like" evidence="6">
    <location>
        <begin position="301"/>
        <end position="386"/>
    </location>
</feature>
<dbReference type="InParanoid" id="H3BB51"/>
<evidence type="ECO:0000259" key="6">
    <source>
        <dbReference type="PROSITE" id="PS50835"/>
    </source>
</evidence>
<dbReference type="PANTHER" id="PTHR11640:SF157">
    <property type="entry name" value="V-SET AND IMMUNOGLOBULIN DOMAIN-CONTAINING PROTEIN 10"/>
    <property type="match status" value="1"/>
</dbReference>
<dbReference type="GO" id="GO:0005886">
    <property type="term" value="C:plasma membrane"/>
    <property type="evidence" value="ECO:0007669"/>
    <property type="project" value="TreeGrafter"/>
</dbReference>
<dbReference type="InterPro" id="IPR013098">
    <property type="entry name" value="Ig_I-set"/>
</dbReference>
<keyword evidence="2" id="KW-0472">Membrane</keyword>
<dbReference type="Ensembl" id="ENSLACT00000019255.1">
    <property type="protein sequence ID" value="ENSLACP00000019122.1"/>
    <property type="gene ID" value="ENSLACG00000016824.1"/>
</dbReference>
<dbReference type="PANTHER" id="PTHR11640">
    <property type="entry name" value="NEPHRIN"/>
    <property type="match status" value="1"/>
</dbReference>